<dbReference type="Pfam" id="PF17881">
    <property type="entry name" value="TseB"/>
    <property type="match status" value="1"/>
</dbReference>
<sequence>MRKRTKWLLLSLLILVIVLFALHRFYIYVLQDTWASENAVIEQAKQETDLVQGDKVWKSVWDEVCWVVQGQDASGHEMMVWLREGHKPEVRLLSEGVSETQVRTIINKSLPEINIVRLMPGIYNERQVWQLFYKQKDHHYYRFYDFGTGEALNDVFTLPNR</sequence>
<dbReference type="OrthoDB" id="2678417at2"/>
<protein>
    <recommendedName>
        <fullName evidence="1">Cell wall elongation regulator TseB-like domain-containing protein</fullName>
    </recommendedName>
</protein>
<feature type="domain" description="Cell wall elongation regulator TseB-like" evidence="1">
    <location>
        <begin position="41"/>
        <end position="82"/>
    </location>
</feature>
<organism evidence="2 3">
    <name type="scientific">Paenibacillus oralis</name>
    <dbReference type="NCBI Taxonomy" id="2490856"/>
    <lineage>
        <taxon>Bacteria</taxon>
        <taxon>Bacillati</taxon>
        <taxon>Bacillota</taxon>
        <taxon>Bacilli</taxon>
        <taxon>Bacillales</taxon>
        <taxon>Paenibacillaceae</taxon>
        <taxon>Paenibacillus</taxon>
    </lineage>
</organism>
<comment type="caution">
    <text evidence="2">The sequence shown here is derived from an EMBL/GenBank/DDBJ whole genome shotgun (WGS) entry which is preliminary data.</text>
</comment>
<dbReference type="SUPFAM" id="SSF54403">
    <property type="entry name" value="Cystatin/monellin"/>
    <property type="match status" value="2"/>
</dbReference>
<keyword evidence="3" id="KW-1185">Reference proteome</keyword>
<dbReference type="AlphaFoldDB" id="A0A3P3U7T0"/>
<reference evidence="2 3" key="1">
    <citation type="submission" date="2018-11" db="EMBL/GenBank/DDBJ databases">
        <title>Genome sequencing of Paenibacillus sp. KCOM 3021 (= ChDC PVNT-B20).</title>
        <authorList>
            <person name="Kook J.-K."/>
            <person name="Park S.-N."/>
            <person name="Lim Y.K."/>
        </authorList>
    </citation>
    <scope>NUCLEOTIDE SEQUENCE [LARGE SCALE GENOMIC DNA]</scope>
    <source>
        <strain evidence="2 3">KCOM 3021</strain>
    </source>
</reference>
<dbReference type="Proteomes" id="UP000267017">
    <property type="component" value="Unassembled WGS sequence"/>
</dbReference>
<dbReference type="Gene3D" id="3.10.450.40">
    <property type="match status" value="2"/>
</dbReference>
<dbReference type="InterPro" id="IPR041401">
    <property type="entry name" value="TseB-like_dom"/>
</dbReference>
<dbReference type="EMBL" id="RRCN01000001">
    <property type="protein sequence ID" value="RRJ66290.1"/>
    <property type="molecule type" value="Genomic_DNA"/>
</dbReference>
<dbReference type="RefSeq" id="WP_128634080.1">
    <property type="nucleotide sequence ID" value="NZ_RRCN01000001.1"/>
</dbReference>
<evidence type="ECO:0000313" key="2">
    <source>
        <dbReference type="EMBL" id="RRJ66290.1"/>
    </source>
</evidence>
<gene>
    <name evidence="2" type="ORF">EHV15_27770</name>
</gene>
<evidence type="ECO:0000313" key="3">
    <source>
        <dbReference type="Proteomes" id="UP000267017"/>
    </source>
</evidence>
<dbReference type="InterPro" id="IPR046350">
    <property type="entry name" value="Cystatin_sf"/>
</dbReference>
<proteinExistence type="predicted"/>
<name>A0A3P3U7T0_9BACL</name>
<evidence type="ECO:0000259" key="1">
    <source>
        <dbReference type="Pfam" id="PF17881"/>
    </source>
</evidence>
<accession>A0A3P3U7T0</accession>